<keyword evidence="5 12" id="KW-0560">Oxidoreductase</keyword>
<feature type="binding site" evidence="12">
    <location>
        <begin position="145"/>
        <end position="149"/>
    </location>
    <ligand>
        <name>Fe-coproporphyrin III</name>
        <dbReference type="ChEBI" id="CHEBI:68438"/>
    </ligand>
</feature>
<comment type="catalytic activity">
    <reaction evidence="12">
        <text>harderoheme III + H2O2 + H(+) = heme b + CO2 + 2 H2O</text>
        <dbReference type="Rhea" id="RHEA:57944"/>
        <dbReference type="ChEBI" id="CHEBI:15377"/>
        <dbReference type="ChEBI" id="CHEBI:15378"/>
        <dbReference type="ChEBI" id="CHEBI:16240"/>
        <dbReference type="ChEBI" id="CHEBI:16526"/>
        <dbReference type="ChEBI" id="CHEBI:60344"/>
        <dbReference type="ChEBI" id="CHEBI:142463"/>
    </reaction>
</comment>
<dbReference type="Gene3D" id="3.30.70.1030">
    <property type="entry name" value="Apc35880, domain 1"/>
    <property type="match status" value="2"/>
</dbReference>
<proteinExistence type="inferred from homology"/>
<evidence type="ECO:0000256" key="7">
    <source>
        <dbReference type="ARBA" id="ARBA00023133"/>
    </source>
</evidence>
<evidence type="ECO:0000256" key="9">
    <source>
        <dbReference type="ARBA" id="ARBA00030236"/>
    </source>
</evidence>
<dbReference type="InterPro" id="IPR010644">
    <property type="entry name" value="ChdC/CLD"/>
</dbReference>
<dbReference type="RefSeq" id="WP_320378432.1">
    <property type="nucleotide sequence ID" value="NZ_JAWDIQ010000001.1"/>
</dbReference>
<comment type="caution">
    <text evidence="12">Lacks conserved residue(s) required for the propagation of feature annotation.</text>
</comment>
<protein>
    <recommendedName>
        <fullName evidence="2 12">Coproheme decarboxylase</fullName>
        <ecNumber evidence="11 12">1.3.98.5</ecNumber>
    </recommendedName>
    <alternativeName>
        <fullName evidence="8 12">Coproheme III oxidative decarboxylase</fullName>
    </alternativeName>
    <alternativeName>
        <fullName evidence="9 12">Hydrogen peroxide-dependent heme synthase</fullName>
    </alternativeName>
</protein>
<dbReference type="SUPFAM" id="SSF54909">
    <property type="entry name" value="Dimeric alpha+beta barrel"/>
    <property type="match status" value="1"/>
</dbReference>
<evidence type="ECO:0000313" key="13">
    <source>
        <dbReference type="EMBL" id="MDY0407634.1"/>
    </source>
</evidence>
<feature type="binding site" evidence="12">
    <location>
        <position position="185"/>
    </location>
    <ligand>
        <name>Fe-coproporphyrin III</name>
        <dbReference type="ChEBI" id="CHEBI:68438"/>
    </ligand>
</feature>
<dbReference type="EMBL" id="JAWDIQ010000001">
    <property type="protein sequence ID" value="MDY0407634.1"/>
    <property type="molecule type" value="Genomic_DNA"/>
</dbReference>
<dbReference type="Proteomes" id="UP001275315">
    <property type="component" value="Unassembled WGS sequence"/>
</dbReference>
<feature type="active site" evidence="12">
    <location>
        <position position="145"/>
    </location>
</feature>
<dbReference type="EC" id="1.3.98.5" evidence="11 12"/>
<dbReference type="Pfam" id="PF06778">
    <property type="entry name" value="Chlor_dismutase"/>
    <property type="match status" value="1"/>
</dbReference>
<name>A0ABU5CMQ6_9BACI</name>
<dbReference type="InterPro" id="IPR011008">
    <property type="entry name" value="Dimeric_a/b-barrel"/>
</dbReference>
<dbReference type="NCBIfam" id="NF008913">
    <property type="entry name" value="PRK12276.1"/>
    <property type="match status" value="1"/>
</dbReference>
<gene>
    <name evidence="13" type="primary">hemQ</name>
    <name evidence="12" type="synonym">chdC</name>
    <name evidence="13" type="ORF">RWD45_02170</name>
</gene>
<comment type="catalytic activity">
    <reaction evidence="10">
        <text>Fe-coproporphyrin III + 2 H2O2 + 2 H(+) = heme b + 2 CO2 + 4 H2O</text>
        <dbReference type="Rhea" id="RHEA:56516"/>
        <dbReference type="ChEBI" id="CHEBI:15377"/>
        <dbReference type="ChEBI" id="CHEBI:15378"/>
        <dbReference type="ChEBI" id="CHEBI:16240"/>
        <dbReference type="ChEBI" id="CHEBI:16526"/>
        <dbReference type="ChEBI" id="CHEBI:60344"/>
        <dbReference type="ChEBI" id="CHEBI:68438"/>
        <dbReference type="EC" id="1.3.98.5"/>
    </reaction>
    <physiologicalReaction direction="left-to-right" evidence="10">
        <dbReference type="Rhea" id="RHEA:56517"/>
    </physiologicalReaction>
</comment>
<evidence type="ECO:0000313" key="14">
    <source>
        <dbReference type="Proteomes" id="UP001275315"/>
    </source>
</evidence>
<comment type="similarity">
    <text evidence="1 12">Belongs to the ChdC family. Type 1 subfamily.</text>
</comment>
<dbReference type="InterPro" id="IPR031332">
    <property type="entry name" value="CHDC"/>
</dbReference>
<comment type="pathway">
    <text evidence="12">Porphyrin-containing compound metabolism; protoheme biosynthesis.</text>
</comment>
<comment type="catalytic activity">
    <reaction evidence="12">
        <text>Fe-coproporphyrin III + H2O2 + H(+) = harderoheme III + CO2 + 2 H2O</text>
        <dbReference type="Rhea" id="RHEA:57940"/>
        <dbReference type="ChEBI" id="CHEBI:15377"/>
        <dbReference type="ChEBI" id="CHEBI:15378"/>
        <dbReference type="ChEBI" id="CHEBI:16240"/>
        <dbReference type="ChEBI" id="CHEBI:16526"/>
        <dbReference type="ChEBI" id="CHEBI:68438"/>
        <dbReference type="ChEBI" id="CHEBI:142463"/>
    </reaction>
</comment>
<sequence length="250" mass="28981">MVEAVETMDGWFSLHDLRKVDWAKWKLASKEEQTKAIEEFKTLLSSWDQVEKDKSGSHCMYHIVGQKADLIFIILRPTMKGLAEVETHLNKTKLAEYLIPAYSHLSVVELSKYAPQKDGVDPETLPEIQARLKPILPKYEHISFYPMNRKREGDDNWFTLEKNKRSKLLYEHSLTGRKYAGKVKQIITGSVGLDKWEWGVTLFAHDALQLKKIVYEMRFDTATSRYGEFGEFFIGNYLANDDLNTLLEIS</sequence>
<evidence type="ECO:0000256" key="10">
    <source>
        <dbReference type="ARBA" id="ARBA00049896"/>
    </source>
</evidence>
<keyword evidence="14" id="KW-1185">Reference proteome</keyword>
<evidence type="ECO:0000256" key="2">
    <source>
        <dbReference type="ARBA" id="ARBA00014413"/>
    </source>
</evidence>
<evidence type="ECO:0000256" key="6">
    <source>
        <dbReference type="ARBA" id="ARBA00023004"/>
    </source>
</evidence>
<keyword evidence="4 12" id="KW-0479">Metal-binding</keyword>
<accession>A0ABU5CMQ6</accession>
<reference evidence="13 14" key="1">
    <citation type="submission" date="2023-10" db="EMBL/GenBank/DDBJ databases">
        <title>Virgibacillus soli CC-YMP-6 genome.</title>
        <authorList>
            <person name="Miliotis G."/>
            <person name="Sengupta P."/>
            <person name="Hameed A."/>
            <person name="Chuvochina M."/>
            <person name="Mcdonagh F."/>
            <person name="Simpson A.C."/>
            <person name="Singh N.K."/>
            <person name="Rekha P.D."/>
            <person name="Raman K."/>
            <person name="Hugenholtz P."/>
            <person name="Venkateswaran K."/>
        </authorList>
    </citation>
    <scope>NUCLEOTIDE SEQUENCE [LARGE SCALE GENOMIC DNA]</scope>
    <source>
        <strain evidence="13 14">CC-YMP-6</strain>
    </source>
</reference>
<comment type="function">
    <text evidence="12">Involved in coproporphyrin-dependent heme b biosynthesis. Catalyzes the decarboxylation of Fe-coproporphyrin III (coproheme) to heme b (protoheme IX), the last step of the pathway. The reaction occurs in a stepwise manner with a three-propionate intermediate.</text>
</comment>
<evidence type="ECO:0000256" key="3">
    <source>
        <dbReference type="ARBA" id="ARBA00022617"/>
    </source>
</evidence>
<dbReference type="PANTHER" id="PTHR36843">
    <property type="entry name" value="HEME-DEPENDENT PEROXIDASE YWFI-RELATED"/>
    <property type="match status" value="1"/>
</dbReference>
<keyword evidence="7 12" id="KW-0350">Heme biosynthesis</keyword>
<comment type="cofactor">
    <cofactor evidence="12">
        <name>Fe-coproporphyrin III</name>
        <dbReference type="ChEBI" id="CHEBI:68438"/>
    </cofactor>
    <text evidence="12">Fe-coproporphyrin III acts as both substrate and redox cofactor.</text>
</comment>
<organism evidence="13 14">
    <name type="scientific">Paracerasibacillus soli</name>
    <dbReference type="NCBI Taxonomy" id="480284"/>
    <lineage>
        <taxon>Bacteria</taxon>
        <taxon>Bacillati</taxon>
        <taxon>Bacillota</taxon>
        <taxon>Bacilli</taxon>
        <taxon>Bacillales</taxon>
        <taxon>Bacillaceae</taxon>
        <taxon>Paracerasibacillus</taxon>
    </lineage>
</organism>
<comment type="caution">
    <text evidence="13">The sequence shown here is derived from an EMBL/GenBank/DDBJ whole genome shotgun (WGS) entry which is preliminary data.</text>
</comment>
<evidence type="ECO:0000256" key="1">
    <source>
        <dbReference type="ARBA" id="ARBA00009276"/>
    </source>
</evidence>
<feature type="binding site" description="axial binding residue" evidence="12">
    <location>
        <position position="172"/>
    </location>
    <ligand>
        <name>Fe-coproporphyrin III</name>
        <dbReference type="ChEBI" id="CHEBI:68438"/>
    </ligand>
    <ligandPart>
        <name>Fe</name>
        <dbReference type="ChEBI" id="CHEBI:18248"/>
    </ligandPart>
</feature>
<evidence type="ECO:0000256" key="5">
    <source>
        <dbReference type="ARBA" id="ARBA00023002"/>
    </source>
</evidence>
<evidence type="ECO:0000256" key="4">
    <source>
        <dbReference type="ARBA" id="ARBA00022723"/>
    </source>
</evidence>
<feature type="binding site" evidence="12">
    <location>
        <position position="131"/>
    </location>
    <ligand>
        <name>Fe-coproporphyrin III</name>
        <dbReference type="ChEBI" id="CHEBI:68438"/>
    </ligand>
</feature>
<dbReference type="GO" id="GO:0016491">
    <property type="term" value="F:oxidoreductase activity"/>
    <property type="evidence" value="ECO:0007669"/>
    <property type="project" value="UniProtKB-KW"/>
</dbReference>
<evidence type="ECO:0000256" key="11">
    <source>
        <dbReference type="ARBA" id="ARBA00050019"/>
    </source>
</evidence>
<keyword evidence="6 12" id="KW-0408">Iron</keyword>
<dbReference type="PANTHER" id="PTHR36843:SF1">
    <property type="entry name" value="COPROHEME DECARBOXYLASE"/>
    <property type="match status" value="1"/>
</dbReference>
<evidence type="ECO:0000256" key="12">
    <source>
        <dbReference type="HAMAP-Rule" id="MF_01442"/>
    </source>
</evidence>
<keyword evidence="3 12" id="KW-0349">Heme</keyword>
<dbReference type="HAMAP" id="MF_01442">
    <property type="entry name" value="Coproheme_decarbox_1"/>
    <property type="match status" value="1"/>
</dbReference>
<evidence type="ECO:0000256" key="8">
    <source>
        <dbReference type="ARBA" id="ARBA00029882"/>
    </source>
</evidence>